<dbReference type="InterPro" id="IPR011010">
    <property type="entry name" value="DNA_brk_join_enz"/>
</dbReference>
<feature type="domain" description="Tyr recombinase" evidence="2">
    <location>
        <begin position="2"/>
        <end position="178"/>
    </location>
</feature>
<evidence type="ECO:0000313" key="3">
    <source>
        <dbReference type="EMBL" id="HIZ30484.1"/>
    </source>
</evidence>
<dbReference type="Proteomes" id="UP000824035">
    <property type="component" value="Unassembled WGS sequence"/>
</dbReference>
<dbReference type="Pfam" id="PF00589">
    <property type="entry name" value="Phage_integrase"/>
    <property type="match status" value="1"/>
</dbReference>
<keyword evidence="1" id="KW-0233">DNA recombination</keyword>
<organism evidence="3 4">
    <name type="scientific">Candidatus Allofournierella merdipullorum</name>
    <dbReference type="NCBI Taxonomy" id="2838595"/>
    <lineage>
        <taxon>Bacteria</taxon>
        <taxon>Bacillati</taxon>
        <taxon>Bacillota</taxon>
        <taxon>Clostridia</taxon>
        <taxon>Eubacteriales</taxon>
        <taxon>Oscillospiraceae</taxon>
        <taxon>Allofournierella</taxon>
    </lineage>
</organism>
<proteinExistence type="predicted"/>
<dbReference type="GO" id="GO:0015074">
    <property type="term" value="P:DNA integration"/>
    <property type="evidence" value="ECO:0007669"/>
    <property type="project" value="InterPro"/>
</dbReference>
<dbReference type="GO" id="GO:0003677">
    <property type="term" value="F:DNA binding"/>
    <property type="evidence" value="ECO:0007669"/>
    <property type="project" value="InterPro"/>
</dbReference>
<reference evidence="3" key="1">
    <citation type="journal article" date="2021" name="PeerJ">
        <title>Extensive microbial diversity within the chicken gut microbiome revealed by metagenomics and culture.</title>
        <authorList>
            <person name="Gilroy R."/>
            <person name="Ravi A."/>
            <person name="Getino M."/>
            <person name="Pursley I."/>
            <person name="Horton D.L."/>
            <person name="Alikhan N.F."/>
            <person name="Baker D."/>
            <person name="Gharbi K."/>
            <person name="Hall N."/>
            <person name="Watson M."/>
            <person name="Adriaenssens E.M."/>
            <person name="Foster-Nyarko E."/>
            <person name="Jarju S."/>
            <person name="Secka A."/>
            <person name="Antonio M."/>
            <person name="Oren A."/>
            <person name="Chaudhuri R.R."/>
            <person name="La Ragione R."/>
            <person name="Hildebrand F."/>
            <person name="Pallen M.J."/>
        </authorList>
    </citation>
    <scope>NUCLEOTIDE SEQUENCE</scope>
    <source>
        <strain evidence="3">ChiGjej4B4-18154</strain>
    </source>
</reference>
<protein>
    <submittedName>
        <fullName evidence="3">Tyrosine-type recombinase/integrase</fullName>
    </submittedName>
</protein>
<evidence type="ECO:0000259" key="2">
    <source>
        <dbReference type="PROSITE" id="PS51898"/>
    </source>
</evidence>
<reference evidence="3" key="2">
    <citation type="submission" date="2021-04" db="EMBL/GenBank/DDBJ databases">
        <authorList>
            <person name="Gilroy R."/>
        </authorList>
    </citation>
    <scope>NUCLEOTIDE SEQUENCE</scope>
    <source>
        <strain evidence="3">ChiGjej4B4-18154</strain>
    </source>
</reference>
<dbReference type="AlphaFoldDB" id="A0A9D2E3Y3"/>
<dbReference type="GO" id="GO:0006310">
    <property type="term" value="P:DNA recombination"/>
    <property type="evidence" value="ECO:0007669"/>
    <property type="project" value="UniProtKB-KW"/>
</dbReference>
<dbReference type="SUPFAM" id="SSF56349">
    <property type="entry name" value="DNA breaking-rejoining enzymes"/>
    <property type="match status" value="1"/>
</dbReference>
<evidence type="ECO:0000256" key="1">
    <source>
        <dbReference type="ARBA" id="ARBA00023172"/>
    </source>
</evidence>
<gene>
    <name evidence="3" type="ORF">H9813_04515</name>
</gene>
<dbReference type="EMBL" id="DXBV01000042">
    <property type="protein sequence ID" value="HIZ30484.1"/>
    <property type="molecule type" value="Genomic_DNA"/>
</dbReference>
<dbReference type="InterPro" id="IPR013762">
    <property type="entry name" value="Integrase-like_cat_sf"/>
</dbReference>
<accession>A0A9D2E3Y3</accession>
<sequence length="188" mass="21206">MGRADWLDRPAMGHVLAALMPANRLVMECCMATGLRVGDVLALKTADVQHGPRMTVREQKTGKSRRVYWPAELRLRMLQQAGRVWVFEGRNDWRKHRTRSAVYKDLQRAARVFRASGVVPKGAQVSTHTGRKIRAVDEFRRTGSVDKVAALLNHDEGHSEVTLLYALADELTRRKVGGAGKRRRTPAR</sequence>
<name>A0A9D2E3Y3_9FIRM</name>
<dbReference type="InterPro" id="IPR002104">
    <property type="entry name" value="Integrase_catalytic"/>
</dbReference>
<dbReference type="Gene3D" id="1.10.443.10">
    <property type="entry name" value="Intergrase catalytic core"/>
    <property type="match status" value="1"/>
</dbReference>
<dbReference type="PROSITE" id="PS51898">
    <property type="entry name" value="TYR_RECOMBINASE"/>
    <property type="match status" value="1"/>
</dbReference>
<evidence type="ECO:0000313" key="4">
    <source>
        <dbReference type="Proteomes" id="UP000824035"/>
    </source>
</evidence>
<comment type="caution">
    <text evidence="3">The sequence shown here is derived from an EMBL/GenBank/DDBJ whole genome shotgun (WGS) entry which is preliminary data.</text>
</comment>